<evidence type="ECO:0000256" key="4">
    <source>
        <dbReference type="ARBA" id="ARBA00022692"/>
    </source>
</evidence>
<dbReference type="Proteomes" id="UP000557717">
    <property type="component" value="Unassembled WGS sequence"/>
</dbReference>
<dbReference type="Gene3D" id="2.40.170.20">
    <property type="entry name" value="TonB-dependent receptor, beta-barrel domain"/>
    <property type="match status" value="1"/>
</dbReference>
<dbReference type="EMBL" id="JACHFD010000004">
    <property type="protein sequence ID" value="MBB5350905.1"/>
    <property type="molecule type" value="Genomic_DNA"/>
</dbReference>
<keyword evidence="15" id="KW-1185">Reference proteome</keyword>
<dbReference type="CDD" id="cd01347">
    <property type="entry name" value="ligand_gated_channel"/>
    <property type="match status" value="1"/>
</dbReference>
<evidence type="ECO:0000313" key="15">
    <source>
        <dbReference type="Proteomes" id="UP000557717"/>
    </source>
</evidence>
<evidence type="ECO:0000256" key="3">
    <source>
        <dbReference type="ARBA" id="ARBA00022452"/>
    </source>
</evidence>
<accession>A0A840UYU3</accession>
<keyword evidence="9 10" id="KW-0998">Cell outer membrane</keyword>
<evidence type="ECO:0000256" key="5">
    <source>
        <dbReference type="ARBA" id="ARBA00022729"/>
    </source>
</evidence>
<evidence type="ECO:0000256" key="10">
    <source>
        <dbReference type="PROSITE-ProRule" id="PRU01360"/>
    </source>
</evidence>
<keyword evidence="4 10" id="KW-0812">Transmembrane</keyword>
<comment type="subcellular location">
    <subcellularLocation>
        <location evidence="1 10">Cell outer membrane</location>
        <topology evidence="1 10">Multi-pass membrane protein</topology>
    </subcellularLocation>
</comment>
<keyword evidence="7 10" id="KW-0472">Membrane</keyword>
<dbReference type="PROSITE" id="PS52016">
    <property type="entry name" value="TONB_DEPENDENT_REC_3"/>
    <property type="match status" value="1"/>
</dbReference>
<evidence type="ECO:0000256" key="11">
    <source>
        <dbReference type="RuleBase" id="RU003357"/>
    </source>
</evidence>
<dbReference type="PANTHER" id="PTHR30069">
    <property type="entry name" value="TONB-DEPENDENT OUTER MEMBRANE RECEPTOR"/>
    <property type="match status" value="1"/>
</dbReference>
<comment type="similarity">
    <text evidence="10 11">Belongs to the TonB-dependent receptor family.</text>
</comment>
<evidence type="ECO:0000259" key="13">
    <source>
        <dbReference type="Pfam" id="PF07715"/>
    </source>
</evidence>
<keyword evidence="6 11" id="KW-0798">TonB box</keyword>
<protein>
    <submittedName>
        <fullName evidence="14">Hemoglobin/transferrin/lactoferrin receptor protein</fullName>
    </submittedName>
</protein>
<dbReference type="GO" id="GO:0009279">
    <property type="term" value="C:cell outer membrane"/>
    <property type="evidence" value="ECO:0007669"/>
    <property type="project" value="UniProtKB-SubCell"/>
</dbReference>
<evidence type="ECO:0000256" key="1">
    <source>
        <dbReference type="ARBA" id="ARBA00004571"/>
    </source>
</evidence>
<feature type="domain" description="TonB-dependent receptor-like beta-barrel" evidence="12">
    <location>
        <begin position="227"/>
        <end position="661"/>
    </location>
</feature>
<dbReference type="PANTHER" id="PTHR30069:SF29">
    <property type="entry name" value="HEMOGLOBIN AND HEMOGLOBIN-HAPTOGLOBIN-BINDING PROTEIN 1-RELATED"/>
    <property type="match status" value="1"/>
</dbReference>
<keyword evidence="3 10" id="KW-1134">Transmembrane beta strand</keyword>
<dbReference type="RefSeq" id="WP_184016602.1">
    <property type="nucleotide sequence ID" value="NZ_JACHFD010000004.1"/>
</dbReference>
<evidence type="ECO:0000313" key="14">
    <source>
        <dbReference type="EMBL" id="MBB5350905.1"/>
    </source>
</evidence>
<dbReference type="GO" id="GO:0044718">
    <property type="term" value="P:siderophore transmembrane transport"/>
    <property type="evidence" value="ECO:0007669"/>
    <property type="project" value="TreeGrafter"/>
</dbReference>
<evidence type="ECO:0000259" key="12">
    <source>
        <dbReference type="Pfam" id="PF00593"/>
    </source>
</evidence>
<evidence type="ECO:0000256" key="6">
    <source>
        <dbReference type="ARBA" id="ARBA00023077"/>
    </source>
</evidence>
<evidence type="ECO:0000256" key="2">
    <source>
        <dbReference type="ARBA" id="ARBA00022448"/>
    </source>
</evidence>
<dbReference type="InterPro" id="IPR036942">
    <property type="entry name" value="Beta-barrel_TonB_sf"/>
</dbReference>
<evidence type="ECO:0000256" key="8">
    <source>
        <dbReference type="ARBA" id="ARBA00023170"/>
    </source>
</evidence>
<keyword evidence="8 14" id="KW-0675">Receptor</keyword>
<dbReference type="SUPFAM" id="SSF56935">
    <property type="entry name" value="Porins"/>
    <property type="match status" value="1"/>
</dbReference>
<dbReference type="Gene3D" id="2.170.130.10">
    <property type="entry name" value="TonB-dependent receptor, plug domain"/>
    <property type="match status" value="1"/>
</dbReference>
<dbReference type="Pfam" id="PF07715">
    <property type="entry name" value="Plug"/>
    <property type="match status" value="1"/>
</dbReference>
<evidence type="ECO:0000256" key="7">
    <source>
        <dbReference type="ARBA" id="ARBA00023136"/>
    </source>
</evidence>
<dbReference type="Pfam" id="PF00593">
    <property type="entry name" value="TonB_dep_Rec_b-barrel"/>
    <property type="match status" value="1"/>
</dbReference>
<dbReference type="AlphaFoldDB" id="A0A840UYU3"/>
<comment type="caution">
    <text evidence="14">The sequence shown here is derived from an EMBL/GenBank/DDBJ whole genome shotgun (WGS) entry which is preliminary data.</text>
</comment>
<keyword evidence="5" id="KW-0732">Signal</keyword>
<evidence type="ECO:0000256" key="9">
    <source>
        <dbReference type="ARBA" id="ARBA00023237"/>
    </source>
</evidence>
<reference evidence="14 15" key="1">
    <citation type="submission" date="2020-08" db="EMBL/GenBank/DDBJ databases">
        <title>Genomic Encyclopedia of Type Strains, Phase IV (KMG-IV): sequencing the most valuable type-strain genomes for metagenomic binning, comparative biology and taxonomic classification.</title>
        <authorList>
            <person name="Goeker M."/>
        </authorList>
    </citation>
    <scope>NUCLEOTIDE SEQUENCE [LARGE SCALE GENOMIC DNA]</scope>
    <source>
        <strain evidence="14 15">YC6886</strain>
    </source>
</reference>
<keyword evidence="2 10" id="KW-0813">Transport</keyword>
<sequence length="688" mass="76447">MSRRFPLYAIALITPVVGQDALDPLILTATRSEMAAADLPYTVRTLDAETLRDDTRRTLPEALQYTPGVLVQKTAYGHGSPFIRGFTGRQNLLLVDGVRLNNSTWRGGPVQYWNTVDSQSIDRLELVMSQGSVLYGSDAIGGTLNAFTKSSDFRQQAEAQRFFHGSAAYEYRTNGEGSQVGRLETSMGVGGKYGLFLGLTGKDFGDIEDDSVGRMKNTGYPEQDLDFRLDLALSPDTTLTLAHQYVDQDDVWRWHRTTENPGWVHGSHVAAPGSFLSNVYDQERSLTYLKVEGVDDEESALWQRWSATLSWQKTQDSELQFRRVGDLRTAGLDLETYGLDLAFESRIGPGTLVYGLDYYVDEVDSEAYRNYVFRPTDRPVADDASYHLFGAFGQYAWAATERFTLTGGLRYTYAQAEWDAYRAAGAAQDQGGRGDWDDLSASLRGIYQVDDCWSVYGGLAQAFRAPNLNDLTGTTLALRGLDSYGSPDLDPEKYLTAELGTRYTSGDFSASLAGFYTWTRDAITGVVDRFGNSIATNGEEGYIYGFEGEGVWQWDESWMLGLGAAWNEGKTETRANGDRWITRLLPFSGTLRLRWTCPDERFWIEGRLLGAVGEDRIHAANQASDNQRIPTGGTPGYWVAMVHAGMRVDDHLELTAGVENLLDEDYRNHGSGQNEPGTNVILGARVSW</sequence>
<feature type="domain" description="TonB-dependent receptor plug" evidence="13">
    <location>
        <begin position="37"/>
        <end position="143"/>
    </location>
</feature>
<organism evidence="14 15">
    <name type="scientific">Haloferula luteola</name>
    <dbReference type="NCBI Taxonomy" id="595692"/>
    <lineage>
        <taxon>Bacteria</taxon>
        <taxon>Pseudomonadati</taxon>
        <taxon>Verrucomicrobiota</taxon>
        <taxon>Verrucomicrobiia</taxon>
        <taxon>Verrucomicrobiales</taxon>
        <taxon>Verrucomicrobiaceae</taxon>
        <taxon>Haloferula</taxon>
    </lineage>
</organism>
<dbReference type="InterPro" id="IPR037066">
    <property type="entry name" value="Plug_dom_sf"/>
</dbReference>
<name>A0A840UYU3_9BACT</name>
<gene>
    <name evidence="14" type="ORF">HNR46_001139</name>
</gene>
<dbReference type="InterPro" id="IPR000531">
    <property type="entry name" value="Beta-barrel_TonB"/>
</dbReference>
<dbReference type="GO" id="GO:0015344">
    <property type="term" value="F:siderophore uptake transmembrane transporter activity"/>
    <property type="evidence" value="ECO:0007669"/>
    <property type="project" value="TreeGrafter"/>
</dbReference>
<dbReference type="InterPro" id="IPR012910">
    <property type="entry name" value="Plug_dom"/>
</dbReference>
<dbReference type="InterPro" id="IPR039426">
    <property type="entry name" value="TonB-dep_rcpt-like"/>
</dbReference>
<proteinExistence type="inferred from homology"/>